<dbReference type="InterPro" id="IPR040466">
    <property type="entry name" value="NKAP"/>
</dbReference>
<evidence type="ECO:0000313" key="4">
    <source>
        <dbReference type="EMBL" id="KAK9908296.1"/>
    </source>
</evidence>
<evidence type="ECO:0000313" key="5">
    <source>
        <dbReference type="Proteomes" id="UP001491310"/>
    </source>
</evidence>
<feature type="domain" description="NF-kappa-B-activating protein C-terminal" evidence="3">
    <location>
        <begin position="251"/>
        <end position="349"/>
    </location>
</feature>
<protein>
    <recommendedName>
        <fullName evidence="3">NF-kappa-B-activating protein C-terminal domain-containing protein</fullName>
    </recommendedName>
</protein>
<keyword evidence="5" id="KW-1185">Reference proteome</keyword>
<name>A0ABR2YMI8_9CHLO</name>
<reference evidence="4 5" key="1">
    <citation type="journal article" date="2024" name="Nat. Commun.">
        <title>Phylogenomics reveals the evolutionary origins of lichenization in chlorophyte algae.</title>
        <authorList>
            <person name="Puginier C."/>
            <person name="Libourel C."/>
            <person name="Otte J."/>
            <person name="Skaloud P."/>
            <person name="Haon M."/>
            <person name="Grisel S."/>
            <person name="Petersen M."/>
            <person name="Berrin J.G."/>
            <person name="Delaux P.M."/>
            <person name="Dal Grande F."/>
            <person name="Keller J."/>
        </authorList>
    </citation>
    <scope>NUCLEOTIDE SEQUENCE [LARGE SCALE GENOMIC DNA]</scope>
    <source>
        <strain evidence="4 5">SAG 216-7</strain>
    </source>
</reference>
<feature type="region of interest" description="Disordered" evidence="2">
    <location>
        <begin position="1"/>
        <end position="197"/>
    </location>
</feature>
<comment type="caution">
    <text evidence="4">The sequence shown here is derived from an EMBL/GenBank/DDBJ whole genome shotgun (WGS) entry which is preliminary data.</text>
</comment>
<dbReference type="Pfam" id="PF06047">
    <property type="entry name" value="Nkap_C"/>
    <property type="match status" value="1"/>
</dbReference>
<dbReference type="InterPro" id="IPR009269">
    <property type="entry name" value="NKAP_C"/>
</dbReference>
<evidence type="ECO:0000256" key="1">
    <source>
        <dbReference type="ARBA" id="ARBA00009313"/>
    </source>
</evidence>
<feature type="compositionally biased region" description="Basic and acidic residues" evidence="2">
    <location>
        <begin position="40"/>
        <end position="55"/>
    </location>
</feature>
<gene>
    <name evidence="4" type="ORF">WJX75_005676</name>
</gene>
<dbReference type="PANTHER" id="PTHR13087">
    <property type="entry name" value="NF-KAPPA B ACTIVATING PROTEIN"/>
    <property type="match status" value="1"/>
</dbReference>
<feature type="compositionally biased region" description="Basic and acidic residues" evidence="2">
    <location>
        <begin position="148"/>
        <end position="163"/>
    </location>
</feature>
<comment type="similarity">
    <text evidence="1">Belongs to the NKAP family.</text>
</comment>
<dbReference type="PANTHER" id="PTHR13087:SF0">
    <property type="entry name" value="NFKB ACTIVATING PROTEIN LIKE"/>
    <property type="match status" value="1"/>
</dbReference>
<accession>A0ABR2YMI8</accession>
<evidence type="ECO:0000259" key="3">
    <source>
        <dbReference type="Pfam" id="PF06047"/>
    </source>
</evidence>
<sequence>MPGRYRDISRSPPRRSRRDSRSPPVRNGRRMTPSPNGRRSSPDYRPYSRVEDRSQRSRGSGHGGRDEGRGLALNRRGDDDDVSEDDIREQAGGNYQEFRRLKRIKLAERSVKSIWENTPTPPPEERHALGNGHANGGLENGSSPAAEDASKKRSRKESEKPEEPADAVEEEGSGQLEDAARSAAVPSAAPEEDGDDDAVHAAAADLFRDWLAEHKAQVALEEEERRKAAEEDVMVGPVLPGGEGAHAVPSSYGGALRPGEGEAMAAYVQSGKRIPRRGEVGLTADQISSFEDLGYVMSGSRHSRMNAIRIRKENQVYTAEEKAALAMYNFEENKKKEQKILADMQTLVQRTLGDDTVPEAD</sequence>
<organism evidence="4 5">
    <name type="scientific">Coccomyxa subellipsoidea</name>
    <dbReference type="NCBI Taxonomy" id="248742"/>
    <lineage>
        <taxon>Eukaryota</taxon>
        <taxon>Viridiplantae</taxon>
        <taxon>Chlorophyta</taxon>
        <taxon>core chlorophytes</taxon>
        <taxon>Trebouxiophyceae</taxon>
        <taxon>Trebouxiophyceae incertae sedis</taxon>
        <taxon>Coccomyxaceae</taxon>
        <taxon>Coccomyxa</taxon>
    </lineage>
</organism>
<proteinExistence type="inferred from homology"/>
<evidence type="ECO:0000256" key="2">
    <source>
        <dbReference type="SAM" id="MobiDB-lite"/>
    </source>
</evidence>
<dbReference type="EMBL" id="JALJOT010000008">
    <property type="protein sequence ID" value="KAK9908296.1"/>
    <property type="molecule type" value="Genomic_DNA"/>
</dbReference>
<dbReference type="Proteomes" id="UP001491310">
    <property type="component" value="Unassembled WGS sequence"/>
</dbReference>